<evidence type="ECO:0000313" key="3">
    <source>
        <dbReference type="Proteomes" id="UP000823388"/>
    </source>
</evidence>
<dbReference type="PANTHER" id="PTHR47718:SF13">
    <property type="entry name" value="OS09G0290500 PROTEIN"/>
    <property type="match status" value="1"/>
</dbReference>
<organism evidence="2 3">
    <name type="scientific">Panicum virgatum</name>
    <name type="common">Blackwell switchgrass</name>
    <dbReference type="NCBI Taxonomy" id="38727"/>
    <lineage>
        <taxon>Eukaryota</taxon>
        <taxon>Viridiplantae</taxon>
        <taxon>Streptophyta</taxon>
        <taxon>Embryophyta</taxon>
        <taxon>Tracheophyta</taxon>
        <taxon>Spermatophyta</taxon>
        <taxon>Magnoliopsida</taxon>
        <taxon>Liliopsida</taxon>
        <taxon>Poales</taxon>
        <taxon>Poaceae</taxon>
        <taxon>PACMAD clade</taxon>
        <taxon>Panicoideae</taxon>
        <taxon>Panicodae</taxon>
        <taxon>Paniceae</taxon>
        <taxon>Panicinae</taxon>
        <taxon>Panicum</taxon>
        <taxon>Panicum sect. Hiantes</taxon>
    </lineage>
</organism>
<protein>
    <recommendedName>
        <fullName evidence="1">MULE transposase domain-containing protein</fullName>
    </recommendedName>
</protein>
<keyword evidence="3" id="KW-1185">Reference proteome</keyword>
<accession>A0A8T0SIV5</accession>
<dbReference type="AlphaFoldDB" id="A0A8T0SIV5"/>
<evidence type="ECO:0000259" key="1">
    <source>
        <dbReference type="Pfam" id="PF10551"/>
    </source>
</evidence>
<dbReference type="InterPro" id="IPR018289">
    <property type="entry name" value="MULE_transposase_dom"/>
</dbReference>
<name>A0A8T0SIV5_PANVG</name>
<proteinExistence type="predicted"/>
<evidence type="ECO:0000313" key="2">
    <source>
        <dbReference type="EMBL" id="KAG2598360.1"/>
    </source>
</evidence>
<comment type="caution">
    <text evidence="2">The sequence shown here is derived from an EMBL/GenBank/DDBJ whole genome shotgun (WGS) entry which is preliminary data.</text>
</comment>
<dbReference type="Proteomes" id="UP000823388">
    <property type="component" value="Chromosome 5K"/>
</dbReference>
<dbReference type="Pfam" id="PF10551">
    <property type="entry name" value="MULE"/>
    <property type="match status" value="1"/>
</dbReference>
<dbReference type="EMBL" id="CM029045">
    <property type="protein sequence ID" value="KAG2598360.1"/>
    <property type="molecule type" value="Genomic_DNA"/>
</dbReference>
<dbReference type="PANTHER" id="PTHR47718">
    <property type="entry name" value="OS01G0519700 PROTEIN"/>
    <property type="match status" value="1"/>
</dbReference>
<reference evidence="2" key="1">
    <citation type="submission" date="2020-05" db="EMBL/GenBank/DDBJ databases">
        <title>WGS assembly of Panicum virgatum.</title>
        <authorList>
            <person name="Lovell J.T."/>
            <person name="Jenkins J."/>
            <person name="Shu S."/>
            <person name="Juenger T.E."/>
            <person name="Schmutz J."/>
        </authorList>
    </citation>
    <scope>NUCLEOTIDE SEQUENCE</scope>
    <source>
        <strain evidence="2">AP13</strain>
    </source>
</reference>
<sequence length="469" mass="54598">MDQKRQPRALTLCGCNAKLDVQRSESSGIWYATDFVDVHSHPFATPEHAFVLRSHQGINDPQKAEAVELGLGGLRPYQIMDKKGKVQGNDAEFVMNHMRQMQEKDLDFIFKYSLDAEGTLKNVFLSDAQSQLDYGVFGDVMVFDSTTVVFSCGILSDETIIPYVWLLEAFLEAMHQRHPRSLIIDGDTTMARAMEIVLPNADHRLCSWLIEQNMLKRFRGVKLSNFRKFIYSAMEEGEFDRLWKEFRANHNIKQDNLWVNMMYQQRKKWAATFTRGRYFLGMQSNQRSESLNSRLHNHLDRKMSLVWSIMSSAPFTKISADELEKSAAQTFTPVIFRRVIIQIRKGYNLFVREVLFHNGSLRYEVAMQSNNQWFFHVACTFRSSLADARSHCRKMEREGIPCAHISCVHEVCLWSMNAKSAFPTEMRTNTHVWTEQMDHFYLLRNKGNRALFKVSRSQHDTDRVMKVVQ</sequence>
<gene>
    <name evidence="2" type="ORF">PVAP13_5KG364828</name>
</gene>
<feature type="domain" description="MULE transposase" evidence="1">
    <location>
        <begin position="145"/>
        <end position="213"/>
    </location>
</feature>